<dbReference type="AlphaFoldDB" id="A0ABD2PSJ1"/>
<dbReference type="PANTHER" id="PTHR10827">
    <property type="entry name" value="RETICULOCALBIN"/>
    <property type="match status" value="1"/>
</dbReference>
<organism evidence="3 4">
    <name type="scientific">Cichlidogyrus casuarinus</name>
    <dbReference type="NCBI Taxonomy" id="1844966"/>
    <lineage>
        <taxon>Eukaryota</taxon>
        <taxon>Metazoa</taxon>
        <taxon>Spiralia</taxon>
        <taxon>Lophotrochozoa</taxon>
        <taxon>Platyhelminthes</taxon>
        <taxon>Monogenea</taxon>
        <taxon>Monopisthocotylea</taxon>
        <taxon>Dactylogyridea</taxon>
        <taxon>Ancyrocephalidae</taxon>
        <taxon>Cichlidogyrus</taxon>
    </lineage>
</organism>
<keyword evidence="1" id="KW-0106">Calcium</keyword>
<protein>
    <recommendedName>
        <fullName evidence="2">EF-hand domain-containing protein</fullName>
    </recommendedName>
</protein>
<dbReference type="PROSITE" id="PS00018">
    <property type="entry name" value="EF_HAND_1"/>
    <property type="match status" value="3"/>
</dbReference>
<dbReference type="Proteomes" id="UP001626550">
    <property type="component" value="Unassembled WGS sequence"/>
</dbReference>
<evidence type="ECO:0000259" key="2">
    <source>
        <dbReference type="PROSITE" id="PS50222"/>
    </source>
</evidence>
<evidence type="ECO:0000313" key="3">
    <source>
        <dbReference type="EMBL" id="KAL3309401.1"/>
    </source>
</evidence>
<dbReference type="InterPro" id="IPR002048">
    <property type="entry name" value="EF_hand_dom"/>
</dbReference>
<dbReference type="SUPFAM" id="SSF47473">
    <property type="entry name" value="EF-hand"/>
    <property type="match status" value="1"/>
</dbReference>
<dbReference type="Gene3D" id="1.10.238.10">
    <property type="entry name" value="EF-hand"/>
    <property type="match status" value="2"/>
</dbReference>
<evidence type="ECO:0000256" key="1">
    <source>
        <dbReference type="ARBA" id="ARBA00022837"/>
    </source>
</evidence>
<feature type="domain" description="EF-hand" evidence="2">
    <location>
        <begin position="74"/>
        <end position="109"/>
    </location>
</feature>
<dbReference type="InterPro" id="IPR018247">
    <property type="entry name" value="EF_Hand_1_Ca_BS"/>
</dbReference>
<sequence>MDQKTKQKLVLKFYEADADGNGYLTNHEIFMLIEKISGMVPPQDLETLRSKFDLNNDDKMTLGEFKVALDCGDEAVEEWKILFDQIDVDSNQFITVQELQDALTTWGHGDLQSVVEPWVRDYDANNDGKLSFREFLGFVAENII</sequence>
<dbReference type="Pfam" id="PF13499">
    <property type="entry name" value="EF-hand_7"/>
    <property type="match status" value="2"/>
</dbReference>
<reference evidence="3 4" key="1">
    <citation type="submission" date="2024-11" db="EMBL/GenBank/DDBJ databases">
        <title>Adaptive evolution of stress response genes in parasites aligns with host niche diversity.</title>
        <authorList>
            <person name="Hahn C."/>
            <person name="Resl P."/>
        </authorList>
    </citation>
    <scope>NUCLEOTIDE SEQUENCE [LARGE SCALE GENOMIC DNA]</scope>
    <source>
        <strain evidence="3">EGGRZ-B1_66</strain>
        <tissue evidence="3">Body</tissue>
    </source>
</reference>
<name>A0ABD2PSJ1_9PLAT</name>
<proteinExistence type="predicted"/>
<keyword evidence="4" id="KW-1185">Reference proteome</keyword>
<dbReference type="SMART" id="SM00054">
    <property type="entry name" value="EFh"/>
    <property type="match status" value="4"/>
</dbReference>
<dbReference type="PANTHER" id="PTHR10827:SF52">
    <property type="entry name" value="IP16409P"/>
    <property type="match status" value="1"/>
</dbReference>
<dbReference type="InterPro" id="IPR011992">
    <property type="entry name" value="EF-hand-dom_pair"/>
</dbReference>
<comment type="caution">
    <text evidence="3">The sequence shown here is derived from an EMBL/GenBank/DDBJ whole genome shotgun (WGS) entry which is preliminary data.</text>
</comment>
<dbReference type="EMBL" id="JBJKFK010003955">
    <property type="protein sequence ID" value="KAL3309401.1"/>
    <property type="molecule type" value="Genomic_DNA"/>
</dbReference>
<accession>A0ABD2PSJ1</accession>
<dbReference type="PROSITE" id="PS50222">
    <property type="entry name" value="EF_HAND_2"/>
    <property type="match status" value="1"/>
</dbReference>
<evidence type="ECO:0000313" key="4">
    <source>
        <dbReference type="Proteomes" id="UP001626550"/>
    </source>
</evidence>
<gene>
    <name evidence="3" type="ORF">Ciccas_012054</name>
</gene>